<evidence type="ECO:0000259" key="7">
    <source>
        <dbReference type="Pfam" id="PF01386"/>
    </source>
</evidence>
<feature type="domain" description="Large ribosomal subunit protein bL25 beta" evidence="8">
    <location>
        <begin position="102"/>
        <end position="185"/>
    </location>
</feature>
<evidence type="ECO:0000256" key="1">
    <source>
        <dbReference type="ARBA" id="ARBA00022730"/>
    </source>
</evidence>
<dbReference type="PATRIC" id="fig|121290.4.peg.1827"/>
<dbReference type="Gene3D" id="2.170.120.20">
    <property type="entry name" value="Ribosomal protein L25, beta domain"/>
    <property type="match status" value="1"/>
</dbReference>
<dbReference type="PANTHER" id="PTHR33284:SF1">
    <property type="entry name" value="RIBOSOMAL PROTEIN L25_GLN-TRNA SYNTHETASE, ANTI-CODON-BINDING DOMAIN-CONTAINING PROTEIN"/>
    <property type="match status" value="1"/>
</dbReference>
<keyword evidence="1 5" id="KW-0699">rRNA-binding</keyword>
<feature type="region of interest" description="Disordered" evidence="6">
    <location>
        <begin position="189"/>
        <end position="213"/>
    </location>
</feature>
<comment type="function">
    <text evidence="5">This is one of the proteins that binds to the 5S RNA in the ribosome where it forms part of the central protuberance.</text>
</comment>
<evidence type="ECO:0000256" key="6">
    <source>
        <dbReference type="SAM" id="MobiDB-lite"/>
    </source>
</evidence>
<dbReference type="NCBIfam" id="TIGR00731">
    <property type="entry name" value="bL25_bact_ctc"/>
    <property type="match status" value="1"/>
</dbReference>
<dbReference type="RefSeq" id="WP_068465157.1">
    <property type="nucleotide sequence ID" value="NZ_JAEFBX010000002.1"/>
</dbReference>
<dbReference type="InterPro" id="IPR029751">
    <property type="entry name" value="Ribosomal_L25_dom"/>
</dbReference>
<dbReference type="SUPFAM" id="SSF50715">
    <property type="entry name" value="Ribosomal protein L25-like"/>
    <property type="match status" value="1"/>
</dbReference>
<evidence type="ECO:0000256" key="3">
    <source>
        <dbReference type="ARBA" id="ARBA00022980"/>
    </source>
</evidence>
<dbReference type="GO" id="GO:0008097">
    <property type="term" value="F:5S rRNA binding"/>
    <property type="evidence" value="ECO:0007669"/>
    <property type="project" value="InterPro"/>
</dbReference>
<dbReference type="Pfam" id="PF14693">
    <property type="entry name" value="Ribosomal_TL5_C"/>
    <property type="match status" value="1"/>
</dbReference>
<feature type="domain" description="Large ribosomal subunit protein bL25 L25" evidence="7">
    <location>
        <begin position="8"/>
        <end position="93"/>
    </location>
</feature>
<dbReference type="InterPro" id="IPR011035">
    <property type="entry name" value="Ribosomal_bL25/Gln-tRNA_synth"/>
</dbReference>
<dbReference type="Proteomes" id="UP000059074">
    <property type="component" value="Unassembled WGS sequence"/>
</dbReference>
<evidence type="ECO:0000256" key="2">
    <source>
        <dbReference type="ARBA" id="ARBA00022884"/>
    </source>
</evidence>
<evidence type="ECO:0000313" key="10">
    <source>
        <dbReference type="Proteomes" id="UP000059074"/>
    </source>
</evidence>
<keyword evidence="4 5" id="KW-0687">Ribonucleoprotein</keyword>
<sequence length="213" mass="23002">MAVIEMKATARPRAGKGAARQARRDGNVPAVIYGAGEAPETISLDFNDLWKQVLKGHFTSTVLEIDCEGKKSLVIPRDLQLDPVKDIPLHVDLLRIGKDGRIRVAVPVRFINEALSPGLKRGGVLNIVRHEVEVICPYNHIPSVFEIDLEGVEIGRSIHISTVKLPQDAELTIKDRDFTLATVVGTGKQEEAEAAPAAAAPAKGAAKPGEKKK</sequence>
<dbReference type="InterPro" id="IPR037121">
    <property type="entry name" value="Ribosomal_bL25_C"/>
</dbReference>
<evidence type="ECO:0000313" key="9">
    <source>
        <dbReference type="EMBL" id="KWT64203.1"/>
    </source>
</evidence>
<dbReference type="HAMAP" id="MF_01334">
    <property type="entry name" value="Ribosomal_bL25_CTC"/>
    <property type="match status" value="1"/>
</dbReference>
<dbReference type="PANTHER" id="PTHR33284">
    <property type="entry name" value="RIBOSOMAL PROTEIN L25/GLN-TRNA SYNTHETASE, ANTI-CODON-BINDING DOMAIN-CONTAINING PROTEIN"/>
    <property type="match status" value="1"/>
</dbReference>
<proteinExistence type="inferred from homology"/>
<dbReference type="CDD" id="cd00495">
    <property type="entry name" value="Ribosomal_L25_TL5_CTC"/>
    <property type="match status" value="1"/>
</dbReference>
<dbReference type="InterPro" id="IPR020930">
    <property type="entry name" value="Ribosomal_uL5_bac-type"/>
</dbReference>
<dbReference type="STRING" id="121290.APY04_3467"/>
<comment type="caution">
    <text evidence="9">The sequence shown here is derived from an EMBL/GenBank/DDBJ whole genome shotgun (WGS) entry which is preliminary data.</text>
</comment>
<dbReference type="OrthoDB" id="9806411at2"/>
<dbReference type="InterPro" id="IPR020057">
    <property type="entry name" value="Ribosomal_bL25_b-dom"/>
</dbReference>
<protein>
    <recommendedName>
        <fullName evidence="5">Large ribosomal subunit protein bL25</fullName>
    </recommendedName>
    <alternativeName>
        <fullName evidence="5">General stress protein CTC</fullName>
    </alternativeName>
</protein>
<comment type="similarity">
    <text evidence="5">Belongs to the bacterial ribosomal protein bL25 family. CTC subfamily.</text>
</comment>
<dbReference type="NCBIfam" id="NF004128">
    <property type="entry name" value="PRK05618.1-2"/>
    <property type="match status" value="1"/>
</dbReference>
<accession>A0A109B8K9</accession>
<dbReference type="InterPro" id="IPR020056">
    <property type="entry name" value="Rbsml_bL25/Gln-tRNA_synth_N"/>
</dbReference>
<dbReference type="GO" id="GO:0003735">
    <property type="term" value="F:structural constituent of ribosome"/>
    <property type="evidence" value="ECO:0007669"/>
    <property type="project" value="InterPro"/>
</dbReference>
<dbReference type="Gene3D" id="2.40.240.10">
    <property type="entry name" value="Ribosomal Protein L25, Chain P"/>
    <property type="match status" value="1"/>
</dbReference>
<keyword evidence="2 5" id="KW-0694">RNA-binding</keyword>
<reference evidence="9 10" key="1">
    <citation type="submission" date="2015-10" db="EMBL/GenBank/DDBJ databases">
        <title>Transcriptomic analysis of a linuron degrading triple-species bacterial consortium.</title>
        <authorList>
            <person name="Albers P."/>
        </authorList>
    </citation>
    <scope>NUCLEOTIDE SEQUENCE [LARGE SCALE GENOMIC DNA]</scope>
    <source>
        <strain evidence="9 10">WDL6</strain>
    </source>
</reference>
<name>A0A109B8K9_HYPSL</name>
<keyword evidence="10" id="KW-1185">Reference proteome</keyword>
<evidence type="ECO:0000256" key="5">
    <source>
        <dbReference type="HAMAP-Rule" id="MF_01334"/>
    </source>
</evidence>
<dbReference type="InterPro" id="IPR001021">
    <property type="entry name" value="Ribosomal_bL25_long"/>
</dbReference>
<gene>
    <name evidence="5" type="primary">rplY</name>
    <name evidence="5" type="synonym">ctc</name>
    <name evidence="9" type="ORF">APY04_3467</name>
</gene>
<evidence type="ECO:0000259" key="8">
    <source>
        <dbReference type="Pfam" id="PF14693"/>
    </source>
</evidence>
<dbReference type="EMBL" id="LMTR01000094">
    <property type="protein sequence ID" value="KWT64203.1"/>
    <property type="molecule type" value="Genomic_DNA"/>
</dbReference>
<dbReference type="Pfam" id="PF01386">
    <property type="entry name" value="Ribosomal_L25p"/>
    <property type="match status" value="1"/>
</dbReference>
<dbReference type="GO" id="GO:0022625">
    <property type="term" value="C:cytosolic large ribosomal subunit"/>
    <property type="evidence" value="ECO:0007669"/>
    <property type="project" value="TreeGrafter"/>
</dbReference>
<comment type="subunit">
    <text evidence="5">Part of the 50S ribosomal subunit; part of the 5S rRNA/L5/L18/L25 subcomplex. Contacts the 5S rRNA. Binds to the 5S rRNA independently of L5 and L18.</text>
</comment>
<dbReference type="GO" id="GO:0006412">
    <property type="term" value="P:translation"/>
    <property type="evidence" value="ECO:0007669"/>
    <property type="project" value="UniProtKB-UniRule"/>
</dbReference>
<keyword evidence="3 5" id="KW-0689">Ribosomal protein</keyword>
<dbReference type="AlphaFoldDB" id="A0A109B8K9"/>
<feature type="compositionally biased region" description="Low complexity" evidence="6">
    <location>
        <begin position="194"/>
        <end position="207"/>
    </location>
</feature>
<evidence type="ECO:0000256" key="4">
    <source>
        <dbReference type="ARBA" id="ARBA00023274"/>
    </source>
</evidence>
<organism evidence="9 10">
    <name type="scientific">Hyphomicrobium sulfonivorans</name>
    <dbReference type="NCBI Taxonomy" id="121290"/>
    <lineage>
        <taxon>Bacteria</taxon>
        <taxon>Pseudomonadati</taxon>
        <taxon>Pseudomonadota</taxon>
        <taxon>Alphaproteobacteria</taxon>
        <taxon>Hyphomicrobiales</taxon>
        <taxon>Hyphomicrobiaceae</taxon>
        <taxon>Hyphomicrobium</taxon>
    </lineage>
</organism>